<dbReference type="InterPro" id="IPR027359">
    <property type="entry name" value="Volt_channel_dom_sf"/>
</dbReference>
<feature type="transmembrane region" description="Helical" evidence="13">
    <location>
        <begin position="158"/>
        <end position="176"/>
    </location>
</feature>
<dbReference type="GeneID" id="20077377"/>
<protein>
    <recommendedName>
        <fullName evidence="14">Ion transport domain-containing protein</fullName>
    </recommendedName>
</protein>
<feature type="transmembrane region" description="Helical" evidence="13">
    <location>
        <begin position="123"/>
        <end position="146"/>
    </location>
</feature>
<evidence type="ECO:0000256" key="2">
    <source>
        <dbReference type="ARBA" id="ARBA00022448"/>
    </source>
</evidence>
<feature type="transmembrane region" description="Helical" evidence="13">
    <location>
        <begin position="291"/>
        <end position="314"/>
    </location>
</feature>
<evidence type="ECO:0000256" key="1">
    <source>
        <dbReference type="ARBA" id="ARBA00004141"/>
    </source>
</evidence>
<evidence type="ECO:0000256" key="12">
    <source>
        <dbReference type="SAM" id="MobiDB-lite"/>
    </source>
</evidence>
<keyword evidence="9" id="KW-0406">Ion transport</keyword>
<reference evidence="15" key="1">
    <citation type="submission" date="2013-12" db="EMBL/GenBank/DDBJ databases">
        <title>The Genome Sequence of Aphanomyces invadans NJM9701.</title>
        <authorList>
            <consortium name="The Broad Institute Genomics Platform"/>
            <person name="Russ C."/>
            <person name="Tyler B."/>
            <person name="van West P."/>
            <person name="Dieguez-Uribeondo J."/>
            <person name="Young S.K."/>
            <person name="Zeng Q."/>
            <person name="Gargeya S."/>
            <person name="Fitzgerald M."/>
            <person name="Abouelleil A."/>
            <person name="Alvarado L."/>
            <person name="Chapman S.B."/>
            <person name="Gainer-Dewar J."/>
            <person name="Goldberg J."/>
            <person name="Griggs A."/>
            <person name="Gujja S."/>
            <person name="Hansen M."/>
            <person name="Howarth C."/>
            <person name="Imamovic A."/>
            <person name="Ireland A."/>
            <person name="Larimer J."/>
            <person name="McCowan C."/>
            <person name="Murphy C."/>
            <person name="Pearson M."/>
            <person name="Poon T.W."/>
            <person name="Priest M."/>
            <person name="Roberts A."/>
            <person name="Saif S."/>
            <person name="Shea T."/>
            <person name="Sykes S."/>
            <person name="Wortman J."/>
            <person name="Nusbaum C."/>
            <person name="Birren B."/>
        </authorList>
    </citation>
    <scope>NUCLEOTIDE SEQUENCE [LARGE SCALE GENOMIC DNA]</scope>
    <source>
        <strain evidence="15">NJM9701</strain>
    </source>
</reference>
<dbReference type="Gene3D" id="1.10.287.70">
    <property type="match status" value="2"/>
</dbReference>
<dbReference type="OrthoDB" id="69996at2759"/>
<feature type="domain" description="Ion transport" evidence="14">
    <location>
        <begin position="630"/>
        <end position="872"/>
    </location>
</feature>
<feature type="domain" description="Ion transport" evidence="14">
    <location>
        <begin position="81"/>
        <end position="316"/>
    </location>
</feature>
<feature type="compositionally biased region" description="Basic and acidic residues" evidence="12">
    <location>
        <begin position="1"/>
        <end position="19"/>
    </location>
</feature>
<name>A0A024UTP7_9STRA</name>
<feature type="transmembrane region" description="Helical" evidence="13">
    <location>
        <begin position="259"/>
        <end position="279"/>
    </location>
</feature>
<dbReference type="AlphaFoldDB" id="A0A024UTP7"/>
<dbReference type="InterPro" id="IPR028325">
    <property type="entry name" value="VG_K_chnl"/>
</dbReference>
<dbReference type="GO" id="GO:0008076">
    <property type="term" value="C:voltage-gated potassium channel complex"/>
    <property type="evidence" value="ECO:0007669"/>
    <property type="project" value="InterPro"/>
</dbReference>
<dbReference type="Pfam" id="PF00520">
    <property type="entry name" value="Ion_trans"/>
    <property type="match status" value="2"/>
</dbReference>
<feature type="transmembrane region" description="Helical" evidence="13">
    <location>
        <begin position="674"/>
        <end position="694"/>
    </location>
</feature>
<dbReference type="InterPro" id="IPR005821">
    <property type="entry name" value="Ion_trans_dom"/>
</dbReference>
<keyword evidence="6" id="KW-0851">Voltage-gated channel</keyword>
<dbReference type="GO" id="GO:0005249">
    <property type="term" value="F:voltage-gated potassium channel activity"/>
    <property type="evidence" value="ECO:0007669"/>
    <property type="project" value="InterPro"/>
</dbReference>
<keyword evidence="2" id="KW-0813">Transport</keyword>
<dbReference type="EMBL" id="KI913952">
    <property type="protein sequence ID" value="ETW09881.1"/>
    <property type="molecule type" value="Genomic_DNA"/>
</dbReference>
<dbReference type="GO" id="GO:0001508">
    <property type="term" value="P:action potential"/>
    <property type="evidence" value="ECO:0007669"/>
    <property type="project" value="TreeGrafter"/>
</dbReference>
<dbReference type="eggNOG" id="KOG1545">
    <property type="taxonomic scope" value="Eukaryota"/>
</dbReference>
<organism evidence="15">
    <name type="scientific">Aphanomyces invadans</name>
    <dbReference type="NCBI Taxonomy" id="157072"/>
    <lineage>
        <taxon>Eukaryota</taxon>
        <taxon>Sar</taxon>
        <taxon>Stramenopiles</taxon>
        <taxon>Oomycota</taxon>
        <taxon>Saprolegniomycetes</taxon>
        <taxon>Saprolegniales</taxon>
        <taxon>Verrucalvaceae</taxon>
        <taxon>Aphanomyces</taxon>
    </lineage>
</organism>
<feature type="region of interest" description="Disordered" evidence="12">
    <location>
        <begin position="36"/>
        <end position="58"/>
    </location>
</feature>
<dbReference type="Gene3D" id="1.20.120.350">
    <property type="entry name" value="Voltage-gated potassium channels. Chain C"/>
    <property type="match status" value="2"/>
</dbReference>
<dbReference type="VEuPathDB" id="FungiDB:H310_00327"/>
<keyword evidence="7" id="KW-0630">Potassium</keyword>
<evidence type="ECO:0000256" key="7">
    <source>
        <dbReference type="ARBA" id="ARBA00022958"/>
    </source>
</evidence>
<keyword evidence="5" id="KW-0631">Potassium channel</keyword>
<feature type="transmembrane region" description="Helical" evidence="13">
    <location>
        <begin position="641"/>
        <end position="662"/>
    </location>
</feature>
<feature type="transmembrane region" description="Helical" evidence="13">
    <location>
        <begin position="700"/>
        <end position="720"/>
    </location>
</feature>
<evidence type="ECO:0000256" key="13">
    <source>
        <dbReference type="SAM" id="Phobius"/>
    </source>
</evidence>
<dbReference type="SUPFAM" id="SSF81324">
    <property type="entry name" value="Voltage-gated potassium channels"/>
    <property type="match status" value="2"/>
</dbReference>
<dbReference type="RefSeq" id="XP_008861292.1">
    <property type="nucleotide sequence ID" value="XM_008863070.1"/>
</dbReference>
<feature type="transmembrane region" description="Helical" evidence="13">
    <location>
        <begin position="227"/>
        <end position="247"/>
    </location>
</feature>
<evidence type="ECO:0000256" key="4">
    <source>
        <dbReference type="ARBA" id="ARBA00022692"/>
    </source>
</evidence>
<evidence type="ECO:0000256" key="8">
    <source>
        <dbReference type="ARBA" id="ARBA00022989"/>
    </source>
</evidence>
<comment type="subcellular location">
    <subcellularLocation>
        <location evidence="1">Membrane</location>
        <topology evidence="1">Multi-pass membrane protein</topology>
    </subcellularLocation>
</comment>
<evidence type="ECO:0000256" key="11">
    <source>
        <dbReference type="ARBA" id="ARBA00023303"/>
    </source>
</evidence>
<dbReference type="PANTHER" id="PTHR11537">
    <property type="entry name" value="VOLTAGE-GATED POTASSIUM CHANNEL"/>
    <property type="match status" value="1"/>
</dbReference>
<feature type="transmembrane region" description="Helical" evidence="13">
    <location>
        <begin position="515"/>
        <end position="534"/>
    </location>
</feature>
<dbReference type="PRINTS" id="PR00169">
    <property type="entry name" value="KCHANNEL"/>
</dbReference>
<keyword evidence="4 13" id="KW-0812">Transmembrane</keyword>
<feature type="compositionally biased region" description="Polar residues" evidence="12">
    <location>
        <begin position="43"/>
        <end position="52"/>
    </location>
</feature>
<keyword evidence="8 13" id="KW-1133">Transmembrane helix</keyword>
<evidence type="ECO:0000256" key="5">
    <source>
        <dbReference type="ARBA" id="ARBA00022826"/>
    </source>
</evidence>
<dbReference type="eggNOG" id="KOG4390">
    <property type="taxonomic scope" value="Eukaryota"/>
</dbReference>
<keyword evidence="3" id="KW-0633">Potassium transport</keyword>
<evidence type="ECO:0000256" key="3">
    <source>
        <dbReference type="ARBA" id="ARBA00022538"/>
    </source>
</evidence>
<evidence type="ECO:0000256" key="9">
    <source>
        <dbReference type="ARBA" id="ARBA00023065"/>
    </source>
</evidence>
<proteinExistence type="predicted"/>
<gene>
    <name evidence="15" type="ORF">H310_00327</name>
</gene>
<evidence type="ECO:0000256" key="10">
    <source>
        <dbReference type="ARBA" id="ARBA00023136"/>
    </source>
</evidence>
<evidence type="ECO:0000259" key="14">
    <source>
        <dbReference type="Pfam" id="PF00520"/>
    </source>
</evidence>
<feature type="region of interest" description="Disordered" evidence="12">
    <location>
        <begin position="1"/>
        <end position="23"/>
    </location>
</feature>
<accession>A0A024UTP7</accession>
<keyword evidence="11" id="KW-0407">Ion channel</keyword>
<sequence>MSLTTRKDEESHGSSRRDSVALADVMDNLPPEVLATLEAPDSPRQTAQQRQMNEAEKARLGGWRRRVRKLVKNSRSSRWGRVYHYTMLGAIVTNFIPMMLQTLDGPANGGSDPMYPFLPFEATYFAWEVFFTAVFGLDLIVKVVVAKRQRKFWTRANNWVDVLGILPLFGSLLMQYELQWAADRRQPIERYMKLLRLFRIIRVVYMLRDVDGIRVLRTTFLECIPPLQITLFFLITIVMMFGTMLYYAEPCYNYTKCPFTDIFNAGYFVMVSVATVGYGDQVPDLDNPISVLVTSAILIFGALYLAMPLAIIGIKYELTWLRYEIKTMRTTTSLSTKSTARHPATVKVTSAHPFSVPSEDIHPHVHAAYTQYLDLVKDVTTLEDMVHTIMAIPPHDVLDGHASRLHVELLETLNQTCKQVIVMYQKFMVDMRVFQPVQSTGLAPGESPNRRARSRASSLSSMASDVIHRAKRAIHQKLNHTTLNRQASTLDGKPLPFRKRLRRALEQPSSTTHAIWLNWFFYAHVLFSVFMFYAETTPELQAYGPDSFLCRRAMGTYCKPPTRSSATDPGCFVWTSNTTVTSTKLSFDCQNGTECYGSGWNVGSPTASMACEDSFAFPQRMCHLRECKPDHAPLVDMTALWFYPEAYFAFVFTMEFSLRLYATKRRCKLVQSMGSWLDIGAVIPFYAEVAASWMEARPTLFAIVPTFPTVMSVLPILKTLRVLKMGKHFKASSVLARTAVLTYRRLLIPLFFLFLGCVSAGAIFYEVERGIACRAHLPCLWWRLDIMTQAIAEPFSIGKRIQIQIDKLTIVTDMWRSTWLSIVTLTTVGYGDLKPRTPVGRFIDILVMVFGSCYTAMPLSLIGGQFYYCYEQYFKQQQRGNVPDAPRNPLEAPAKKSTSVLSVEDIDILKKCGVVVLLLDEMMQNVYKLMHATSSTTDDLASEQPKPHGDVEGIHHSESMNHFRTASLHGHMHVENLFHRSSDFGRRTSGGGNLSGGFLGRGSVTRVTPVNNFHRASLTGQVDSQINEFRRRRELIQTAATHLTTIMLQLTRVMEKVMIVPDDDDDESEPTE</sequence>
<evidence type="ECO:0000313" key="15">
    <source>
        <dbReference type="EMBL" id="ETW09881.1"/>
    </source>
</evidence>
<feature type="transmembrane region" description="Helical" evidence="13">
    <location>
        <begin position="746"/>
        <end position="765"/>
    </location>
</feature>
<keyword evidence="10 13" id="KW-0472">Membrane</keyword>
<dbReference type="PANTHER" id="PTHR11537:SF254">
    <property type="entry name" value="POTASSIUM VOLTAGE-GATED CHANNEL PROTEIN SHAB"/>
    <property type="match status" value="1"/>
</dbReference>
<evidence type="ECO:0000256" key="6">
    <source>
        <dbReference type="ARBA" id="ARBA00022882"/>
    </source>
</evidence>
<feature type="transmembrane region" description="Helical" evidence="13">
    <location>
        <begin position="82"/>
        <end position="103"/>
    </location>
</feature>